<comment type="caution">
    <text evidence="1">The sequence shown here is derived from an EMBL/GenBank/DDBJ whole genome shotgun (WGS) entry which is preliminary data.</text>
</comment>
<dbReference type="EMBL" id="LFWU01000006">
    <property type="protein sequence ID" value="KON34561.1"/>
    <property type="molecule type" value="Genomic_DNA"/>
</dbReference>
<organism evidence="1 2">
    <name type="scientific">miscellaneous Crenarchaeota group-1 archaeon SG8-32-1</name>
    <dbReference type="NCBI Taxonomy" id="1685124"/>
    <lineage>
        <taxon>Archaea</taxon>
        <taxon>Candidatus Bathyarchaeota</taxon>
        <taxon>MCG-1</taxon>
    </lineage>
</organism>
<evidence type="ECO:0000313" key="1">
    <source>
        <dbReference type="EMBL" id="KON34561.1"/>
    </source>
</evidence>
<sequence length="67" mass="7972">MLFNELVKVLKRSGIEKMPETQEGTRNIEGVNIIYTLVSWDRWDLIQFYHAMGFKKGNMLNLEQKIR</sequence>
<gene>
    <name evidence="1" type="ORF">AC477_00375</name>
</gene>
<protein>
    <submittedName>
        <fullName evidence="1">Uncharacterized protein</fullName>
    </submittedName>
</protein>
<dbReference type="Proteomes" id="UP000037237">
    <property type="component" value="Unassembled WGS sequence"/>
</dbReference>
<dbReference type="AlphaFoldDB" id="A0A0M0C2G6"/>
<name>A0A0M0C2G6_9ARCH</name>
<reference evidence="1 2" key="1">
    <citation type="submission" date="2015-06" db="EMBL/GenBank/DDBJ databases">
        <title>New insights into the roles of widespread benthic archaea in carbon and nitrogen cycling.</title>
        <authorList>
            <person name="Lazar C.S."/>
            <person name="Baker B.J."/>
            <person name="Seitz K.W."/>
            <person name="Hyde A.S."/>
            <person name="Dick G.J."/>
            <person name="Hinrichs K.-U."/>
            <person name="Teske A.P."/>
        </authorList>
    </citation>
    <scope>NUCLEOTIDE SEQUENCE [LARGE SCALE GENOMIC DNA]</scope>
    <source>
        <strain evidence="1">SG8-32-1</strain>
    </source>
</reference>
<accession>A0A0M0C2G6</accession>
<evidence type="ECO:0000313" key="2">
    <source>
        <dbReference type="Proteomes" id="UP000037237"/>
    </source>
</evidence>
<proteinExistence type="predicted"/>